<keyword evidence="5" id="KW-1185">Reference proteome</keyword>
<dbReference type="InterPro" id="IPR007837">
    <property type="entry name" value="DinB"/>
</dbReference>
<feature type="binding site" evidence="3">
    <location>
        <position position="126"/>
    </location>
    <ligand>
        <name>a divalent metal cation</name>
        <dbReference type="ChEBI" id="CHEBI:60240"/>
    </ligand>
</feature>
<dbReference type="PANTHER" id="PTHR37302">
    <property type="entry name" value="SLR1116 PROTEIN"/>
    <property type="match status" value="1"/>
</dbReference>
<dbReference type="EMBL" id="QBKR01000001">
    <property type="protein sequence ID" value="PTX64942.1"/>
    <property type="molecule type" value="Genomic_DNA"/>
</dbReference>
<dbReference type="Gene3D" id="1.20.120.450">
    <property type="entry name" value="dinb family like domain"/>
    <property type="match status" value="1"/>
</dbReference>
<evidence type="ECO:0000256" key="3">
    <source>
        <dbReference type="PIRSR" id="PIRSR607837-1"/>
    </source>
</evidence>
<feature type="binding site" evidence="3">
    <location>
        <position position="130"/>
    </location>
    <ligand>
        <name>a divalent metal cation</name>
        <dbReference type="ChEBI" id="CHEBI:60240"/>
    </ligand>
</feature>
<feature type="binding site" evidence="3">
    <location>
        <position position="46"/>
    </location>
    <ligand>
        <name>a divalent metal cation</name>
        <dbReference type="ChEBI" id="CHEBI:60240"/>
    </ligand>
</feature>
<keyword evidence="2 3" id="KW-0479">Metal-binding</keyword>
<gene>
    <name evidence="4" type="ORF">C8P63_101164</name>
</gene>
<dbReference type="PANTHER" id="PTHR37302:SF3">
    <property type="entry name" value="DAMAGE-INDUCIBLE PROTEIN DINB"/>
    <property type="match status" value="1"/>
</dbReference>
<comment type="similarity">
    <text evidence="1">Belongs to the DinB family.</text>
</comment>
<comment type="caution">
    <text evidence="4">The sequence shown here is derived from an EMBL/GenBank/DDBJ whole genome shotgun (WGS) entry which is preliminary data.</text>
</comment>
<evidence type="ECO:0000313" key="4">
    <source>
        <dbReference type="EMBL" id="PTX64942.1"/>
    </source>
</evidence>
<proteinExistence type="inferred from homology"/>
<dbReference type="RefSeq" id="WP_170109416.1">
    <property type="nucleotide sequence ID" value="NZ_QBKR01000001.1"/>
</dbReference>
<dbReference type="Pfam" id="PF05163">
    <property type="entry name" value="DinB"/>
    <property type="match status" value="1"/>
</dbReference>
<dbReference type="InterPro" id="IPR034660">
    <property type="entry name" value="DinB/YfiT-like"/>
</dbReference>
<evidence type="ECO:0000256" key="2">
    <source>
        <dbReference type="ARBA" id="ARBA00022723"/>
    </source>
</evidence>
<accession>A0A2T6C9E6</accession>
<dbReference type="SUPFAM" id="SSF109854">
    <property type="entry name" value="DinB/YfiT-like putative metalloenzymes"/>
    <property type="match status" value="1"/>
</dbReference>
<dbReference type="Proteomes" id="UP000244240">
    <property type="component" value="Unassembled WGS sequence"/>
</dbReference>
<evidence type="ECO:0000313" key="5">
    <source>
        <dbReference type="Proteomes" id="UP000244240"/>
    </source>
</evidence>
<protein>
    <submittedName>
        <fullName evidence="4">Putative damage-inducible protein DinB</fullName>
    </submittedName>
</protein>
<sequence>MTKEEYLNDWKRSRAYTRNVMEAMPEDRADFRPADGMMSFREQLLHILYAEEWFLRGILENDWEQRSEFTAENHPDLPSVKAAYPSASERHWKWIEGMEDLEELVKTPLSDQPIPKKTLLRKLVGHEIHHRGQLIVYLRMCGAEPPAYQV</sequence>
<name>A0A2T6C9E6_9BACL</name>
<evidence type="ECO:0000256" key="1">
    <source>
        <dbReference type="ARBA" id="ARBA00008635"/>
    </source>
</evidence>
<organism evidence="4 5">
    <name type="scientific">Melghirimyces profundicolus</name>
    <dbReference type="NCBI Taxonomy" id="1242148"/>
    <lineage>
        <taxon>Bacteria</taxon>
        <taxon>Bacillati</taxon>
        <taxon>Bacillota</taxon>
        <taxon>Bacilli</taxon>
        <taxon>Bacillales</taxon>
        <taxon>Thermoactinomycetaceae</taxon>
        <taxon>Melghirimyces</taxon>
    </lineage>
</organism>
<dbReference type="GO" id="GO:0046872">
    <property type="term" value="F:metal ion binding"/>
    <property type="evidence" value="ECO:0007669"/>
    <property type="project" value="UniProtKB-KW"/>
</dbReference>
<reference evidence="4 5" key="1">
    <citation type="submission" date="2018-04" db="EMBL/GenBank/DDBJ databases">
        <title>Genomic Encyclopedia of Archaeal and Bacterial Type Strains, Phase II (KMG-II): from individual species to whole genera.</title>
        <authorList>
            <person name="Goeker M."/>
        </authorList>
    </citation>
    <scope>NUCLEOTIDE SEQUENCE [LARGE SCALE GENOMIC DNA]</scope>
    <source>
        <strain evidence="4 5">DSM 45787</strain>
    </source>
</reference>
<dbReference type="AlphaFoldDB" id="A0A2T6C9E6"/>